<proteinExistence type="predicted"/>
<evidence type="ECO:0000313" key="1">
    <source>
        <dbReference type="EMBL" id="GFE48359.1"/>
    </source>
</evidence>
<dbReference type="Gene3D" id="1.25.40.10">
    <property type="entry name" value="Tetratricopeptide repeat domain"/>
    <property type="match status" value="1"/>
</dbReference>
<dbReference type="InterPro" id="IPR011990">
    <property type="entry name" value="TPR-like_helical_dom_sf"/>
</dbReference>
<dbReference type="AlphaFoldDB" id="A0A640VJW1"/>
<evidence type="ECO:0000313" key="2">
    <source>
        <dbReference type="Proteomes" id="UP000436522"/>
    </source>
</evidence>
<organism evidence="1 2">
    <name type="scientific">Roseobacter cerasinus</name>
    <dbReference type="NCBI Taxonomy" id="2602289"/>
    <lineage>
        <taxon>Bacteria</taxon>
        <taxon>Pseudomonadati</taxon>
        <taxon>Pseudomonadota</taxon>
        <taxon>Alphaproteobacteria</taxon>
        <taxon>Rhodobacterales</taxon>
        <taxon>Roseobacteraceae</taxon>
        <taxon>Roseobacter</taxon>
    </lineage>
</organism>
<dbReference type="EMBL" id="BLIV01000001">
    <property type="protein sequence ID" value="GFE48359.1"/>
    <property type="molecule type" value="Genomic_DNA"/>
</dbReference>
<protein>
    <submittedName>
        <fullName evidence="1">Uncharacterized protein</fullName>
    </submittedName>
</protein>
<gene>
    <name evidence="1" type="ORF">So717_01120</name>
</gene>
<name>A0A640VJW1_9RHOB</name>
<dbReference type="SUPFAM" id="SSF48452">
    <property type="entry name" value="TPR-like"/>
    <property type="match status" value="1"/>
</dbReference>
<sequence>MNDIIAHLSAYEVVELIDLRDVSRDLFAERENEAAAHPWLMIEVTLTKAGRDALLTAKLVEVARRRLYWSHAETVDCREGALPSLTKLTELANQVVDAALMAVLRRKEGAIPNGASAPQSMIGVLHQLFSMSRDGQRSVRSYLSSHEGLSHSALANACYALSIANTLGEDGHRTADLRAARERARIAVTLDPQNALVLAMTGHVFGFALREFETGEELTGLACRLAPSLPQAWDFAAMNAIYRGQVEKACEFSQRAAKLGYFSAYRPLYLSSMAISATLAGNHKAAVDLSQSVLSRLPGFLGVMRHSVVSLCALDRERDAHEMIAQIRALDPRFCGEEIRNPRYPVPSEASRELIGEALRGFRSTH</sequence>
<dbReference type="Proteomes" id="UP000436522">
    <property type="component" value="Unassembled WGS sequence"/>
</dbReference>
<accession>A0A640VJW1</accession>
<comment type="caution">
    <text evidence="1">The sequence shown here is derived from an EMBL/GenBank/DDBJ whole genome shotgun (WGS) entry which is preliminary data.</text>
</comment>
<reference evidence="1 2" key="1">
    <citation type="submission" date="2019-12" db="EMBL/GenBank/DDBJ databases">
        <title>Roseobacter cerasinus sp. nov., isolated from seawater around aquaculture.</title>
        <authorList>
            <person name="Muramatsu S."/>
            <person name="Takabe Y."/>
            <person name="Mori K."/>
            <person name="Takaichi S."/>
            <person name="Hanada S."/>
        </authorList>
    </citation>
    <scope>NUCLEOTIDE SEQUENCE [LARGE SCALE GENOMIC DNA]</scope>
    <source>
        <strain evidence="1 2">AI77</strain>
    </source>
</reference>
<keyword evidence="2" id="KW-1185">Reference proteome</keyword>